<proteinExistence type="predicted"/>
<keyword evidence="2" id="KW-1185">Reference proteome</keyword>
<gene>
    <name evidence="1" type="ORF">L2725_05555</name>
</gene>
<reference evidence="1 2" key="1">
    <citation type="submission" date="2022-01" db="EMBL/GenBank/DDBJ databases">
        <title>Whole genome-based taxonomy of the Shewanellaceae.</title>
        <authorList>
            <person name="Martin-Rodriguez A.J."/>
        </authorList>
    </citation>
    <scope>NUCLEOTIDE SEQUENCE [LARGE SCALE GENOMIC DNA]</scope>
    <source>
        <strain evidence="1 2">DSM 21332</strain>
    </source>
</reference>
<protein>
    <submittedName>
        <fullName evidence="1">GDYXXLXY domain-containing protein</fullName>
    </submittedName>
</protein>
<sequence>MKSNKTARPRWLVTGILLTIVLQTGVLAVEYLSSVAPLWFGQPVMLPTEPYDPRSLFRGNYVRLNYSISRVPTDIADGKFKDGQKVYLTLNMDGQQPMPVKLSATKPGEGTFIGGRIRFVSSEYYRLDYGIEAFFLPKEKALAAERELTSDKVSAQVYLSSDGKAALNALYCNGEPCDLSEESGD</sequence>
<evidence type="ECO:0000313" key="1">
    <source>
        <dbReference type="EMBL" id="MCL2913251.1"/>
    </source>
</evidence>
<evidence type="ECO:0000313" key="2">
    <source>
        <dbReference type="Proteomes" id="UP001202831"/>
    </source>
</evidence>
<accession>A0ABT0N483</accession>
<dbReference type="Proteomes" id="UP001202831">
    <property type="component" value="Unassembled WGS sequence"/>
</dbReference>
<dbReference type="RefSeq" id="WP_249248065.1">
    <property type="nucleotide sequence ID" value="NZ_JAKIKT010000002.1"/>
</dbReference>
<organism evidence="1 2">
    <name type="scientific">Shewanella corallii</name>
    <dbReference type="NCBI Taxonomy" id="560080"/>
    <lineage>
        <taxon>Bacteria</taxon>
        <taxon>Pseudomonadati</taxon>
        <taxon>Pseudomonadota</taxon>
        <taxon>Gammaproteobacteria</taxon>
        <taxon>Alteromonadales</taxon>
        <taxon>Shewanellaceae</taxon>
        <taxon>Shewanella</taxon>
    </lineage>
</organism>
<dbReference type="Pfam" id="PF14345">
    <property type="entry name" value="GDYXXLXY"/>
    <property type="match status" value="1"/>
</dbReference>
<dbReference type="InterPro" id="IPR025833">
    <property type="entry name" value="GDYXXLXY"/>
</dbReference>
<comment type="caution">
    <text evidence="1">The sequence shown here is derived from an EMBL/GenBank/DDBJ whole genome shotgun (WGS) entry which is preliminary data.</text>
</comment>
<dbReference type="EMBL" id="JAKIKT010000002">
    <property type="protein sequence ID" value="MCL2913251.1"/>
    <property type="molecule type" value="Genomic_DNA"/>
</dbReference>
<name>A0ABT0N483_9GAMM</name>